<evidence type="ECO:0000313" key="3">
    <source>
        <dbReference type="EMBL" id="BAV97709.1"/>
    </source>
</evidence>
<reference evidence="3 4" key="1">
    <citation type="journal article" date="2017" name="DNA Res.">
        <title>Complete genome sequence and expression profile of the commercial lytic enzyme producer Lysobacter enzymogenes M497-1.</title>
        <authorList>
            <person name="Takami H."/>
            <person name="Toyoda A."/>
            <person name="Uchiyama I."/>
            <person name="Itoh T."/>
            <person name="Takaki Y."/>
            <person name="Arai W."/>
            <person name="Nishi S."/>
            <person name="Kawai M."/>
            <person name="Shinya K."/>
            <person name="Ikeda H."/>
        </authorList>
    </citation>
    <scope>NUCLEOTIDE SEQUENCE [LARGE SCALE GENOMIC DNA]</scope>
    <source>
        <strain evidence="3 4">M497-1</strain>
    </source>
</reference>
<evidence type="ECO:0000313" key="4">
    <source>
        <dbReference type="Proteomes" id="UP000218824"/>
    </source>
</evidence>
<accession>A0AAU9AGA9</accession>
<feature type="signal peptide" evidence="1">
    <location>
        <begin position="1"/>
        <end position="27"/>
    </location>
</feature>
<protein>
    <recommendedName>
        <fullName evidence="2">DUF4189 domain-containing protein</fullName>
    </recommendedName>
</protein>
<keyword evidence="1" id="KW-0732">Signal</keyword>
<feature type="domain" description="DUF4189" evidence="2">
    <location>
        <begin position="70"/>
        <end position="174"/>
    </location>
</feature>
<dbReference type="Pfam" id="PF13827">
    <property type="entry name" value="DUF4189"/>
    <property type="match status" value="1"/>
</dbReference>
<proteinExistence type="predicted"/>
<dbReference type="KEGG" id="lem:LEN_2222"/>
<sequence>MRSVYRPNAALLSLALVCGFFATSANACPQGMIPNPIGAGGQAECVPGSNYQNWGSAGGGGSSATVYDGYGAFALDEQSLKLGVSDPKDLFRNERQAKRSALKSCKENGGVDCKIVLTFVNECAVTMFGATDSSGSKLAIYTGKGVDTEHAGNEALAKCKATGSPMCEPGQSDCVERWRND</sequence>
<gene>
    <name evidence="3" type="ORF">LEN_2222</name>
</gene>
<dbReference type="InterPro" id="IPR025240">
    <property type="entry name" value="DUF4189"/>
</dbReference>
<dbReference type="EMBL" id="AP014940">
    <property type="protein sequence ID" value="BAV97709.1"/>
    <property type="molecule type" value="Genomic_DNA"/>
</dbReference>
<dbReference type="Proteomes" id="UP000218824">
    <property type="component" value="Chromosome"/>
</dbReference>
<evidence type="ECO:0000259" key="2">
    <source>
        <dbReference type="Pfam" id="PF13827"/>
    </source>
</evidence>
<evidence type="ECO:0000256" key="1">
    <source>
        <dbReference type="SAM" id="SignalP"/>
    </source>
</evidence>
<dbReference type="AlphaFoldDB" id="A0AAU9AGA9"/>
<organism evidence="3 4">
    <name type="scientific">Lysobacter enzymogenes</name>
    <dbReference type="NCBI Taxonomy" id="69"/>
    <lineage>
        <taxon>Bacteria</taxon>
        <taxon>Pseudomonadati</taxon>
        <taxon>Pseudomonadota</taxon>
        <taxon>Gammaproteobacteria</taxon>
        <taxon>Lysobacterales</taxon>
        <taxon>Lysobacteraceae</taxon>
        <taxon>Lysobacter</taxon>
    </lineage>
</organism>
<feature type="chain" id="PRO_5043750920" description="DUF4189 domain-containing protein" evidence="1">
    <location>
        <begin position="28"/>
        <end position="181"/>
    </location>
</feature>
<name>A0AAU9AGA9_LYSEN</name>